<dbReference type="KEGG" id="sfo:Z042_06375"/>
<evidence type="ECO:0000313" key="3">
    <source>
        <dbReference type="EMBL" id="AHG19285.1"/>
    </source>
</evidence>
<keyword evidence="1" id="KW-0812">Transmembrane</keyword>
<dbReference type="AlphaFoldDB" id="W0LBC8"/>
<dbReference type="STRING" id="1441930.Z042_06375"/>
<dbReference type="InterPro" id="IPR001853">
    <property type="entry name" value="DSBA-like_thioredoxin_dom"/>
</dbReference>
<dbReference type="EMBL" id="CP007044">
    <property type="protein sequence ID" value="AHG19285.1"/>
    <property type="molecule type" value="Genomic_DNA"/>
</dbReference>
<keyword evidence="1" id="KW-0472">Membrane</keyword>
<dbReference type="GO" id="GO:0016491">
    <property type="term" value="F:oxidoreductase activity"/>
    <property type="evidence" value="ECO:0007669"/>
    <property type="project" value="InterPro"/>
</dbReference>
<evidence type="ECO:0000313" key="4">
    <source>
        <dbReference type="Proteomes" id="UP000019030"/>
    </source>
</evidence>
<dbReference type="SUPFAM" id="SSF52833">
    <property type="entry name" value="Thioredoxin-like"/>
    <property type="match status" value="1"/>
</dbReference>
<sequence length="226" mass="25802">MFKKPLYLIAYTLLVIVISSLVTTAYFHYFILNQNAGNDTEQVSLRSVSDQDIQNSPIKDDNTIIELFSYACHYCSLNEENISKLEARMPQGAKLIRLHVNGDQMGVFSDTASLFATLAVMGIEPQHRANAYKAVIKDRIDLNNPKYRDSWLTDNGIDLDAYAKASQSPQVKDLLNYMTEVSQYYKVNATPTFIVNKKWLAIQDRDFPEFSDHLLSLLQHDKPLEQ</sequence>
<accession>W0LBC8</accession>
<proteinExistence type="predicted"/>
<dbReference type="PATRIC" id="fig|1441930.4.peg.1269"/>
<dbReference type="eggNOG" id="COG1651">
    <property type="taxonomic scope" value="Bacteria"/>
</dbReference>
<organism evidence="3 4">
    <name type="scientific">Chania multitudinisentens RB-25</name>
    <dbReference type="NCBI Taxonomy" id="1441930"/>
    <lineage>
        <taxon>Bacteria</taxon>
        <taxon>Pseudomonadati</taxon>
        <taxon>Pseudomonadota</taxon>
        <taxon>Gammaproteobacteria</taxon>
        <taxon>Enterobacterales</taxon>
        <taxon>Yersiniaceae</taxon>
        <taxon>Chania</taxon>
    </lineage>
</organism>
<dbReference type="Proteomes" id="UP000019030">
    <property type="component" value="Chromosome"/>
</dbReference>
<protein>
    <submittedName>
        <fullName evidence="3">Thiol:disulfide interchange protein</fullName>
    </submittedName>
</protein>
<keyword evidence="4" id="KW-1185">Reference proteome</keyword>
<dbReference type="PANTHER" id="PTHR35891:SF3">
    <property type="entry name" value="THIOL:DISULFIDE INTERCHANGE PROTEIN DSBL"/>
    <property type="match status" value="1"/>
</dbReference>
<feature type="domain" description="DSBA-like thioredoxin" evidence="2">
    <location>
        <begin position="96"/>
        <end position="209"/>
    </location>
</feature>
<gene>
    <name evidence="3" type="ORF">Z042_06375</name>
</gene>
<dbReference type="InterPro" id="IPR050824">
    <property type="entry name" value="Thiol_disulfide_DsbA"/>
</dbReference>
<dbReference type="HOGENOM" id="CLU_1320465_0_0_6"/>
<feature type="transmembrane region" description="Helical" evidence="1">
    <location>
        <begin position="7"/>
        <end position="31"/>
    </location>
</feature>
<keyword evidence="1" id="KW-1133">Transmembrane helix</keyword>
<evidence type="ECO:0000256" key="1">
    <source>
        <dbReference type="SAM" id="Phobius"/>
    </source>
</evidence>
<name>W0LBC8_9GAMM</name>
<dbReference type="RefSeq" id="WP_024910077.1">
    <property type="nucleotide sequence ID" value="NZ_CP007044.2"/>
</dbReference>
<dbReference type="Pfam" id="PF01323">
    <property type="entry name" value="DSBA"/>
    <property type="match status" value="1"/>
</dbReference>
<dbReference type="InterPro" id="IPR036249">
    <property type="entry name" value="Thioredoxin-like_sf"/>
</dbReference>
<dbReference type="PANTHER" id="PTHR35891">
    <property type="entry name" value="THIOL:DISULFIDE INTERCHANGE PROTEIN DSBA"/>
    <property type="match status" value="1"/>
</dbReference>
<dbReference type="Gene3D" id="3.40.30.10">
    <property type="entry name" value="Glutaredoxin"/>
    <property type="match status" value="1"/>
</dbReference>
<reference evidence="3 4" key="1">
    <citation type="submission" date="2014-01" db="EMBL/GenBank/DDBJ databases">
        <title>Isolation of Serratia multitudinisentens RB-25 from Ex-Landfill site.</title>
        <authorList>
            <person name="Robson E.H.J."/>
        </authorList>
    </citation>
    <scope>NUCLEOTIDE SEQUENCE [LARGE SCALE GENOMIC DNA]</scope>
    <source>
        <strain evidence="3 4">RB-25</strain>
    </source>
</reference>
<evidence type="ECO:0000259" key="2">
    <source>
        <dbReference type="Pfam" id="PF01323"/>
    </source>
</evidence>
<reference evidence="3 4" key="2">
    <citation type="submission" date="2015-03" db="EMBL/GenBank/DDBJ databases">
        <authorList>
            <person name="Chan K.-G."/>
        </authorList>
    </citation>
    <scope>NUCLEOTIDE SEQUENCE [LARGE SCALE GENOMIC DNA]</scope>
    <source>
        <strain evidence="3 4">RB-25</strain>
    </source>
</reference>